<keyword evidence="2" id="KW-0611">Plant defense</keyword>
<dbReference type="EMBL" id="AWUE01015203">
    <property type="protein sequence ID" value="OMO99011.1"/>
    <property type="molecule type" value="Genomic_DNA"/>
</dbReference>
<dbReference type="Gene3D" id="1.10.8.430">
    <property type="entry name" value="Helical domain of apoptotic protease-activating factors"/>
    <property type="match status" value="1"/>
</dbReference>
<sequence length="384" mass="43453">MAAEAFTSIGTGAAANITSDTSKGIFQIIVSSVKYVIIYQKNVDKYNDKLKTLRAKRKSVQQEIDAATRNVAKIKPDVDLWCKNVDKAIEEEEKEVKDLEEKAKKKCFVGLCPNIYSRYKLSKKAEEDCGTFDELVLNCQFQGSVAHRDVPEATVERQKDFEDFESRQMVFNNIMEALKDGRTRLIGVHGKKGVGKTTLVNEIARQVQLVKSFNWVVTATVSENPDILDIQDQIAEPLGLEFTEKTQAARANRLCKRLKNEKKVLVILDDIHKRVDLKDIGIPSEDQYKRCKILLISREEDVVSNEMDAEKSFEVGALEEFESLDLFKKITGDVAETDELRPIATEIARNCAALPEVIAKVARGLRHKQAFEWKNALHELQTKC</sequence>
<dbReference type="SMART" id="SM00382">
    <property type="entry name" value="AAA"/>
    <property type="match status" value="1"/>
</dbReference>
<dbReference type="STRING" id="93759.A0A1R3JW51"/>
<evidence type="ECO:0000256" key="3">
    <source>
        <dbReference type="ARBA" id="ARBA00022840"/>
    </source>
</evidence>
<dbReference type="PANTHER" id="PTHR33463">
    <property type="entry name" value="NB-ARC DOMAIN-CONTAINING PROTEIN-RELATED"/>
    <property type="match status" value="1"/>
</dbReference>
<protein>
    <submittedName>
        <fullName evidence="6">Disease resistance protein</fullName>
    </submittedName>
</protein>
<dbReference type="Gene3D" id="3.40.50.300">
    <property type="entry name" value="P-loop containing nucleotide triphosphate hydrolases"/>
    <property type="match status" value="1"/>
</dbReference>
<proteinExistence type="predicted"/>
<name>A0A1R3JW51_9ROSI</name>
<evidence type="ECO:0000256" key="1">
    <source>
        <dbReference type="ARBA" id="ARBA00022741"/>
    </source>
</evidence>
<organism evidence="6 7">
    <name type="scientific">Corchorus olitorius</name>
    <dbReference type="NCBI Taxonomy" id="93759"/>
    <lineage>
        <taxon>Eukaryota</taxon>
        <taxon>Viridiplantae</taxon>
        <taxon>Streptophyta</taxon>
        <taxon>Embryophyta</taxon>
        <taxon>Tracheophyta</taxon>
        <taxon>Spermatophyta</taxon>
        <taxon>Magnoliopsida</taxon>
        <taxon>eudicotyledons</taxon>
        <taxon>Gunneridae</taxon>
        <taxon>Pentapetalae</taxon>
        <taxon>rosids</taxon>
        <taxon>malvids</taxon>
        <taxon>Malvales</taxon>
        <taxon>Malvaceae</taxon>
        <taxon>Grewioideae</taxon>
        <taxon>Apeibeae</taxon>
        <taxon>Corchorus</taxon>
    </lineage>
</organism>
<dbReference type="OrthoDB" id="786439at2759"/>
<evidence type="ECO:0000313" key="6">
    <source>
        <dbReference type="EMBL" id="OMO99011.1"/>
    </source>
</evidence>
<keyword evidence="7" id="KW-1185">Reference proteome</keyword>
<dbReference type="AlphaFoldDB" id="A0A1R3JW51"/>
<evidence type="ECO:0000313" key="7">
    <source>
        <dbReference type="Proteomes" id="UP000187203"/>
    </source>
</evidence>
<reference evidence="7" key="1">
    <citation type="submission" date="2013-09" db="EMBL/GenBank/DDBJ databases">
        <title>Corchorus olitorius genome sequencing.</title>
        <authorList>
            <person name="Alam M."/>
            <person name="Haque M.S."/>
            <person name="Islam M.S."/>
            <person name="Emdad E.M."/>
            <person name="Islam M.M."/>
            <person name="Ahmed B."/>
            <person name="Halim A."/>
            <person name="Hossen Q.M.M."/>
            <person name="Hossain M.Z."/>
            <person name="Ahmed R."/>
            <person name="Khan M.M."/>
            <person name="Islam R."/>
            <person name="Rashid M.M."/>
            <person name="Khan S.A."/>
            <person name="Rahman M.S."/>
            <person name="Alam M."/>
            <person name="Yahiya A.S."/>
            <person name="Khan M.S."/>
            <person name="Azam M.S."/>
            <person name="Haque T."/>
            <person name="Lashkar M.Z.H."/>
            <person name="Akhand A.I."/>
            <person name="Morshed G."/>
            <person name="Roy S."/>
            <person name="Uddin K.S."/>
            <person name="Rabeya T."/>
            <person name="Hossain A.S."/>
            <person name="Chowdhury A."/>
            <person name="Snigdha A.R."/>
            <person name="Mortoza M.S."/>
            <person name="Matin S.A."/>
            <person name="Hoque S.M.E."/>
            <person name="Islam M.K."/>
            <person name="Roy D.K."/>
            <person name="Haider R."/>
            <person name="Moosa M.M."/>
            <person name="Elias S.M."/>
            <person name="Hasan A.M."/>
            <person name="Jahan S."/>
            <person name="Shafiuddin M."/>
            <person name="Mahmood N."/>
            <person name="Shommy N.S."/>
        </authorList>
    </citation>
    <scope>NUCLEOTIDE SEQUENCE [LARGE SCALE GENOMIC DNA]</scope>
    <source>
        <strain evidence="7">cv. O-4</strain>
    </source>
</reference>
<evidence type="ECO:0000259" key="5">
    <source>
        <dbReference type="SMART" id="SM00382"/>
    </source>
</evidence>
<dbReference type="InterPro" id="IPR003593">
    <property type="entry name" value="AAA+_ATPase"/>
</dbReference>
<dbReference type="SUPFAM" id="SSF52540">
    <property type="entry name" value="P-loop containing nucleoside triphosphate hydrolases"/>
    <property type="match status" value="1"/>
</dbReference>
<evidence type="ECO:0000256" key="4">
    <source>
        <dbReference type="SAM" id="Coils"/>
    </source>
</evidence>
<dbReference type="PRINTS" id="PR00364">
    <property type="entry name" value="DISEASERSIST"/>
</dbReference>
<comment type="caution">
    <text evidence="6">The sequence shown here is derived from an EMBL/GenBank/DDBJ whole genome shotgun (WGS) entry which is preliminary data.</text>
</comment>
<gene>
    <name evidence="6" type="ORF">COLO4_13569</name>
</gene>
<feature type="coiled-coil region" evidence="4">
    <location>
        <begin position="36"/>
        <end position="109"/>
    </location>
</feature>
<dbReference type="GO" id="GO:0005524">
    <property type="term" value="F:ATP binding"/>
    <property type="evidence" value="ECO:0007669"/>
    <property type="project" value="UniProtKB-KW"/>
</dbReference>
<accession>A0A1R3JW51</accession>
<dbReference type="InterPro" id="IPR002182">
    <property type="entry name" value="NB-ARC"/>
</dbReference>
<dbReference type="InterPro" id="IPR050905">
    <property type="entry name" value="Plant_NBS-LRR"/>
</dbReference>
<keyword evidence="1" id="KW-0547">Nucleotide-binding</keyword>
<feature type="domain" description="AAA+ ATPase" evidence="5">
    <location>
        <begin position="182"/>
        <end position="319"/>
    </location>
</feature>
<keyword evidence="4" id="KW-0175">Coiled coil</keyword>
<dbReference type="Proteomes" id="UP000187203">
    <property type="component" value="Unassembled WGS sequence"/>
</dbReference>
<dbReference type="Pfam" id="PF00931">
    <property type="entry name" value="NB-ARC"/>
    <property type="match status" value="1"/>
</dbReference>
<dbReference type="FunFam" id="3.40.50.300:FF:001091">
    <property type="entry name" value="Probable disease resistance protein At1g61300"/>
    <property type="match status" value="1"/>
</dbReference>
<dbReference type="InterPro" id="IPR042197">
    <property type="entry name" value="Apaf_helical"/>
</dbReference>
<dbReference type="PANTHER" id="PTHR33463:SF214">
    <property type="entry name" value="NB-ARC DOMAIN-CONTAINING DISEASE RESISTANCE PROTEIN"/>
    <property type="match status" value="1"/>
</dbReference>
<keyword evidence="3" id="KW-0067">ATP-binding</keyword>
<dbReference type="GO" id="GO:0043531">
    <property type="term" value="F:ADP binding"/>
    <property type="evidence" value="ECO:0007669"/>
    <property type="project" value="InterPro"/>
</dbReference>
<evidence type="ECO:0000256" key="2">
    <source>
        <dbReference type="ARBA" id="ARBA00022821"/>
    </source>
</evidence>
<dbReference type="InterPro" id="IPR027417">
    <property type="entry name" value="P-loop_NTPase"/>
</dbReference>
<dbReference type="GO" id="GO:0006952">
    <property type="term" value="P:defense response"/>
    <property type="evidence" value="ECO:0007669"/>
    <property type="project" value="UniProtKB-KW"/>
</dbReference>